<dbReference type="AlphaFoldDB" id="A0A7V8JM60"/>
<evidence type="ECO:0000259" key="2">
    <source>
        <dbReference type="Pfam" id="PF06057"/>
    </source>
</evidence>
<evidence type="ECO:0000256" key="1">
    <source>
        <dbReference type="SAM" id="SignalP"/>
    </source>
</evidence>
<dbReference type="InterPro" id="IPR011225">
    <property type="entry name" value="IV_sec_VirJ"/>
</dbReference>
<dbReference type="EMBL" id="WNDS01000002">
    <property type="protein sequence ID" value="KAF1015973.1"/>
    <property type="molecule type" value="Genomic_DNA"/>
</dbReference>
<dbReference type="InterPro" id="IPR029058">
    <property type="entry name" value="AB_hydrolase_fold"/>
</dbReference>
<keyword evidence="1" id="KW-0732">Signal</keyword>
<gene>
    <name evidence="3" type="ORF">GAK31_01457</name>
</gene>
<feature type="domain" description="Bacterial virulence" evidence="2">
    <location>
        <begin position="263"/>
        <end position="447"/>
    </location>
</feature>
<dbReference type="InterPro" id="IPR010333">
    <property type="entry name" value="VirJ"/>
</dbReference>
<sequence>MRAGLGRAMGVMLAMAALPATAMATVASSVQDVSHGRFQQVPVHLPTGAPKRVVIWFHEDRRDDATRPPIEALRADGALVAAVDVAKLRGALKREGNSNCAFGPGDVENFSRWMQAYLHMPGYHLPLVGGDGEGAELAYALAAQADKQIFAGLLTENFCPDHVRERMVCGAGVSAGRLQATELNFPWLNAAGDHRCSIGDSAQFVLRVAMARTFQRTGAGDATPGLVAAARTLGAQAGVSLAPPPDALKGLPVVEVPAAKLGDTLAVFVSGDGGWAGLDKDVASALAAEGISVVGVDSLRYFWTACTPQGFARDLERIIGHYRQQWQRDKVMLVGFSQGADVLPASINQLSPAVRAQVERIALLSVGKKADFEFHVTNWLGGGGGGQPIAPEMAKLPAVKTLCVYGEKDGDALCPTLSPADGIHVVKLPGDHHFNGDYDRLAEVIIKDGQ</sequence>
<proteinExistence type="predicted"/>
<dbReference type="Proteomes" id="UP000487117">
    <property type="component" value="Unassembled WGS sequence"/>
</dbReference>
<reference evidence="4" key="1">
    <citation type="journal article" date="2020" name="MBio">
        <title>Horizontal gene transfer to a defensive symbiont with a reduced genome amongst a multipartite beetle microbiome.</title>
        <authorList>
            <person name="Waterworth S.C."/>
            <person name="Florez L.V."/>
            <person name="Rees E.R."/>
            <person name="Hertweck C."/>
            <person name="Kaltenpoth M."/>
            <person name="Kwan J.C."/>
        </authorList>
    </citation>
    <scope>NUCLEOTIDE SEQUENCE [LARGE SCALE GENOMIC DNA]</scope>
</reference>
<dbReference type="PIRSF" id="PIRSF029063">
    <property type="entry name" value="IV_sec_VirJ"/>
    <property type="match status" value="1"/>
</dbReference>
<dbReference type="SUPFAM" id="SSF53474">
    <property type="entry name" value="alpha/beta-Hydrolases"/>
    <property type="match status" value="1"/>
</dbReference>
<dbReference type="Pfam" id="PF06057">
    <property type="entry name" value="VirJ"/>
    <property type="match status" value="1"/>
</dbReference>
<feature type="signal peptide" evidence="1">
    <location>
        <begin position="1"/>
        <end position="22"/>
    </location>
</feature>
<accession>A0A7V8JM60</accession>
<evidence type="ECO:0000313" key="3">
    <source>
        <dbReference type="EMBL" id="KAF1015973.1"/>
    </source>
</evidence>
<protein>
    <recommendedName>
        <fullName evidence="2">Bacterial virulence domain-containing protein</fullName>
    </recommendedName>
</protein>
<organism evidence="3 4">
    <name type="scientific">Stenotrophomonas maltophilia</name>
    <name type="common">Pseudomonas maltophilia</name>
    <name type="synonym">Xanthomonas maltophilia</name>
    <dbReference type="NCBI Taxonomy" id="40324"/>
    <lineage>
        <taxon>Bacteria</taxon>
        <taxon>Pseudomonadati</taxon>
        <taxon>Pseudomonadota</taxon>
        <taxon>Gammaproteobacteria</taxon>
        <taxon>Lysobacterales</taxon>
        <taxon>Lysobacteraceae</taxon>
        <taxon>Stenotrophomonas</taxon>
        <taxon>Stenotrophomonas maltophilia group</taxon>
    </lineage>
</organism>
<evidence type="ECO:0000313" key="4">
    <source>
        <dbReference type="Proteomes" id="UP000487117"/>
    </source>
</evidence>
<comment type="caution">
    <text evidence="3">The sequence shown here is derived from an EMBL/GenBank/DDBJ whole genome shotgun (WGS) entry which is preliminary data.</text>
</comment>
<name>A0A7V8JM60_STEMA</name>
<feature type="chain" id="PRO_5030709951" description="Bacterial virulence domain-containing protein" evidence="1">
    <location>
        <begin position="23"/>
        <end position="450"/>
    </location>
</feature>
<dbReference type="Gene3D" id="3.40.50.1820">
    <property type="entry name" value="alpha/beta hydrolase"/>
    <property type="match status" value="1"/>
</dbReference>